<dbReference type="CDD" id="cd11492">
    <property type="entry name" value="SLC5sbd_NIS-SMVT"/>
    <property type="match status" value="1"/>
</dbReference>
<dbReference type="GO" id="GO:0006814">
    <property type="term" value="P:sodium ion transport"/>
    <property type="evidence" value="ECO:0007669"/>
    <property type="project" value="UniProtKB-KW"/>
</dbReference>
<dbReference type="AlphaFoldDB" id="A0AAN8NRE4"/>
<evidence type="ECO:0000256" key="1">
    <source>
        <dbReference type="ARBA" id="ARBA00004651"/>
    </source>
</evidence>
<dbReference type="InterPro" id="IPR001734">
    <property type="entry name" value="Na/solute_symporter"/>
</dbReference>
<evidence type="ECO:0000256" key="5">
    <source>
        <dbReference type="ARBA" id="ARBA00022692"/>
    </source>
</evidence>
<feature type="transmembrane region" description="Helical" evidence="12">
    <location>
        <begin position="190"/>
        <end position="208"/>
    </location>
</feature>
<dbReference type="Gene3D" id="1.20.1730.10">
    <property type="entry name" value="Sodium/glucose cotransporter"/>
    <property type="match status" value="1"/>
</dbReference>
<dbReference type="InterPro" id="IPR051163">
    <property type="entry name" value="Sodium:Solute_Symporter_SSF"/>
</dbReference>
<evidence type="ECO:0000256" key="9">
    <source>
        <dbReference type="ARBA" id="ARBA00023136"/>
    </source>
</evidence>
<name>A0AAN8NRE4_POLSC</name>
<feature type="transmembrane region" description="Helical" evidence="12">
    <location>
        <begin position="52"/>
        <end position="72"/>
    </location>
</feature>
<keyword evidence="8" id="KW-0406">Ion transport</keyword>
<dbReference type="InterPro" id="IPR038377">
    <property type="entry name" value="Na/Glc_symporter_sf"/>
</dbReference>
<keyword evidence="3" id="KW-0813">Transport</keyword>
<reference evidence="13 14" key="1">
    <citation type="submission" date="2023-10" db="EMBL/GenBank/DDBJ databases">
        <title>Genomes of two closely related lineages of the louse Polyplax serrata with different host specificities.</title>
        <authorList>
            <person name="Martinu J."/>
            <person name="Tarabai H."/>
            <person name="Stefka J."/>
            <person name="Hypsa V."/>
        </authorList>
    </citation>
    <scope>NUCLEOTIDE SEQUENCE [LARGE SCALE GENOMIC DNA]</scope>
    <source>
        <strain evidence="13">HR10_N</strain>
    </source>
</reference>
<feature type="transmembrane region" description="Helical" evidence="12">
    <location>
        <begin position="515"/>
        <end position="536"/>
    </location>
</feature>
<dbReference type="PROSITE" id="PS50283">
    <property type="entry name" value="NA_SOLUT_SYMP_3"/>
    <property type="match status" value="1"/>
</dbReference>
<keyword evidence="4" id="KW-1003">Cell membrane</keyword>
<evidence type="ECO:0000313" key="13">
    <source>
        <dbReference type="EMBL" id="KAK6618644.1"/>
    </source>
</evidence>
<evidence type="ECO:0000256" key="3">
    <source>
        <dbReference type="ARBA" id="ARBA00022448"/>
    </source>
</evidence>
<evidence type="ECO:0000256" key="11">
    <source>
        <dbReference type="RuleBase" id="RU362091"/>
    </source>
</evidence>
<feature type="transmembrane region" description="Helical" evidence="12">
    <location>
        <begin position="12"/>
        <end position="31"/>
    </location>
</feature>
<dbReference type="Pfam" id="PF00474">
    <property type="entry name" value="SSF"/>
    <property type="match status" value="1"/>
</dbReference>
<feature type="transmembrane region" description="Helical" evidence="12">
    <location>
        <begin position="128"/>
        <end position="153"/>
    </location>
</feature>
<protein>
    <submittedName>
        <fullName evidence="13">Uncharacterized protein</fullName>
    </submittedName>
</protein>
<evidence type="ECO:0000256" key="6">
    <source>
        <dbReference type="ARBA" id="ARBA00022989"/>
    </source>
</evidence>
<sequence>METHIFFDALDYGVFAFMLLLSTAIGVYFAFFTKTKQNNTSEYLMGSKKMGIFPISMSLIARFYISGIALIGMPAEIYVYGTQYWALIIPELITSIVMMTVYIPVFYSLQIVSSYEYLNVRFNKTVRTLGSALFLIKMLLYIPIVIYVPALAFSQVTGFSIYILVPIVSVVCIFYTTLGGIKAVVWTDTLQIGLMILGVLTVATMGTLDVGGPKTVWQRNDESGRIEFFNFDLDPRTRHTFWNIVVGKFFHHLAGCTVNQAMVQRCLAMPTLTKARITIGIFATGIAFFVSLSCYTGLVIFAAFYDCDPIKSKIITKSDQILPYFVMKITSHIPGLPGIFVSGVFSAALSTMSTGLNSMTGVILQDFIRPLRKKPMSEASAAFFMKIIVVVLGITLLILACVVDKLGGLIQTSGSLSGITAGTLLGIFTLGMLFPWANSTGALVGGISSALFVGWISIGAQVAIKNKQITFPQKPVSLDGCDNETLYNYERHLNSTFKLDISDPGEPFSLFTVSYVYYACFGTLCAVILGLIVSFLTGPSDPKTMDPRLFSPVIHRYLNIEKPAGTDIKLLEKSEKGNSKK</sequence>
<evidence type="ECO:0000256" key="2">
    <source>
        <dbReference type="ARBA" id="ARBA00006434"/>
    </source>
</evidence>
<evidence type="ECO:0000256" key="12">
    <source>
        <dbReference type="SAM" id="Phobius"/>
    </source>
</evidence>
<comment type="subcellular location">
    <subcellularLocation>
        <location evidence="1">Cell membrane</location>
        <topology evidence="1">Multi-pass membrane protein</topology>
    </subcellularLocation>
</comment>
<keyword evidence="6 12" id="KW-1133">Transmembrane helix</keyword>
<dbReference type="EMBL" id="JAWJWE010000041">
    <property type="protein sequence ID" value="KAK6618644.1"/>
    <property type="molecule type" value="Genomic_DNA"/>
</dbReference>
<dbReference type="NCBIfam" id="TIGR00813">
    <property type="entry name" value="sss"/>
    <property type="match status" value="1"/>
</dbReference>
<evidence type="ECO:0000256" key="7">
    <source>
        <dbReference type="ARBA" id="ARBA00023053"/>
    </source>
</evidence>
<dbReference type="PANTHER" id="PTHR42985:SF39">
    <property type="entry name" value="GH10366P"/>
    <property type="match status" value="1"/>
</dbReference>
<accession>A0AAN8NRE4</accession>
<keyword evidence="5 12" id="KW-0812">Transmembrane</keyword>
<feature type="transmembrane region" description="Helical" evidence="12">
    <location>
        <begin position="381"/>
        <end position="403"/>
    </location>
</feature>
<feature type="transmembrane region" description="Helical" evidence="12">
    <location>
        <begin position="84"/>
        <end position="107"/>
    </location>
</feature>
<keyword evidence="9 12" id="KW-0472">Membrane</keyword>
<keyword evidence="7" id="KW-0915">Sodium</keyword>
<proteinExistence type="inferred from homology"/>
<comment type="similarity">
    <text evidence="2 11">Belongs to the sodium:solute symporter (SSF) (TC 2.A.21) family.</text>
</comment>
<comment type="caution">
    <text evidence="13">The sequence shown here is derived from an EMBL/GenBank/DDBJ whole genome shotgun (WGS) entry which is preliminary data.</text>
</comment>
<evidence type="ECO:0000256" key="10">
    <source>
        <dbReference type="ARBA" id="ARBA00023201"/>
    </source>
</evidence>
<feature type="transmembrane region" description="Helical" evidence="12">
    <location>
        <begin position="325"/>
        <end position="349"/>
    </location>
</feature>
<feature type="transmembrane region" description="Helical" evidence="12">
    <location>
        <begin position="443"/>
        <end position="464"/>
    </location>
</feature>
<dbReference type="GO" id="GO:0005886">
    <property type="term" value="C:plasma membrane"/>
    <property type="evidence" value="ECO:0007669"/>
    <property type="project" value="UniProtKB-SubCell"/>
</dbReference>
<dbReference type="PANTHER" id="PTHR42985">
    <property type="entry name" value="SODIUM-COUPLED MONOCARBOXYLATE TRANSPORTER"/>
    <property type="match status" value="1"/>
</dbReference>
<feature type="transmembrane region" description="Helical" evidence="12">
    <location>
        <begin position="415"/>
        <end position="437"/>
    </location>
</feature>
<evidence type="ECO:0000313" key="14">
    <source>
        <dbReference type="Proteomes" id="UP001372834"/>
    </source>
</evidence>
<evidence type="ECO:0000256" key="4">
    <source>
        <dbReference type="ARBA" id="ARBA00022475"/>
    </source>
</evidence>
<evidence type="ECO:0000256" key="8">
    <source>
        <dbReference type="ARBA" id="ARBA00023065"/>
    </source>
</evidence>
<dbReference type="GO" id="GO:0015293">
    <property type="term" value="F:symporter activity"/>
    <property type="evidence" value="ECO:0007669"/>
    <property type="project" value="TreeGrafter"/>
</dbReference>
<organism evidence="13 14">
    <name type="scientific">Polyplax serrata</name>
    <name type="common">Common mouse louse</name>
    <dbReference type="NCBI Taxonomy" id="468196"/>
    <lineage>
        <taxon>Eukaryota</taxon>
        <taxon>Metazoa</taxon>
        <taxon>Ecdysozoa</taxon>
        <taxon>Arthropoda</taxon>
        <taxon>Hexapoda</taxon>
        <taxon>Insecta</taxon>
        <taxon>Pterygota</taxon>
        <taxon>Neoptera</taxon>
        <taxon>Paraneoptera</taxon>
        <taxon>Psocodea</taxon>
        <taxon>Troctomorpha</taxon>
        <taxon>Phthiraptera</taxon>
        <taxon>Anoplura</taxon>
        <taxon>Polyplacidae</taxon>
        <taxon>Polyplax</taxon>
    </lineage>
</organism>
<gene>
    <name evidence="13" type="ORF">RUM43_013035</name>
</gene>
<feature type="transmembrane region" description="Helical" evidence="12">
    <location>
        <begin position="277"/>
        <end position="304"/>
    </location>
</feature>
<dbReference type="Proteomes" id="UP001372834">
    <property type="component" value="Unassembled WGS sequence"/>
</dbReference>
<feature type="transmembrane region" description="Helical" evidence="12">
    <location>
        <begin position="159"/>
        <end position="178"/>
    </location>
</feature>
<keyword evidence="10" id="KW-0739">Sodium transport</keyword>